<evidence type="ECO:0000313" key="2">
    <source>
        <dbReference type="Proteomes" id="UP000789570"/>
    </source>
</evidence>
<accession>A0A9N9EUA7</accession>
<reference evidence="1" key="1">
    <citation type="submission" date="2021-06" db="EMBL/GenBank/DDBJ databases">
        <authorList>
            <person name="Kallberg Y."/>
            <person name="Tangrot J."/>
            <person name="Rosling A."/>
        </authorList>
    </citation>
    <scope>NUCLEOTIDE SEQUENCE</scope>
    <source>
        <strain evidence="1">UK204</strain>
    </source>
</reference>
<dbReference type="EMBL" id="CAJVPQ010007332">
    <property type="protein sequence ID" value="CAG8695574.1"/>
    <property type="molecule type" value="Genomic_DNA"/>
</dbReference>
<proteinExistence type="predicted"/>
<keyword evidence="2" id="KW-1185">Reference proteome</keyword>
<comment type="caution">
    <text evidence="1">The sequence shown here is derived from an EMBL/GenBank/DDBJ whole genome shotgun (WGS) entry which is preliminary data.</text>
</comment>
<evidence type="ECO:0000313" key="1">
    <source>
        <dbReference type="EMBL" id="CAG8695574.1"/>
    </source>
</evidence>
<name>A0A9N9EUA7_9GLOM</name>
<feature type="non-terminal residue" evidence="1">
    <location>
        <position position="1"/>
    </location>
</feature>
<organism evidence="1 2">
    <name type="scientific">Funneliformis caledonium</name>
    <dbReference type="NCBI Taxonomy" id="1117310"/>
    <lineage>
        <taxon>Eukaryota</taxon>
        <taxon>Fungi</taxon>
        <taxon>Fungi incertae sedis</taxon>
        <taxon>Mucoromycota</taxon>
        <taxon>Glomeromycotina</taxon>
        <taxon>Glomeromycetes</taxon>
        <taxon>Glomerales</taxon>
        <taxon>Glomeraceae</taxon>
        <taxon>Funneliformis</taxon>
    </lineage>
</organism>
<sequence length="70" mass="7744">VERSFFLQIGDKSSLEIRDRRSGTFVLLRIGGGKSSLEAFWISLGSDLSFFLQIGGADLSDRRSGSLDFK</sequence>
<gene>
    <name evidence="1" type="ORF">FCALED_LOCUS13197</name>
</gene>
<dbReference type="Proteomes" id="UP000789570">
    <property type="component" value="Unassembled WGS sequence"/>
</dbReference>
<protein>
    <submittedName>
        <fullName evidence="1">17370_t:CDS:1</fullName>
    </submittedName>
</protein>
<dbReference type="AlphaFoldDB" id="A0A9N9EUA7"/>